<organism evidence="2 3">
    <name type="scientific">Penicillium chermesinum</name>
    <dbReference type="NCBI Taxonomy" id="63820"/>
    <lineage>
        <taxon>Eukaryota</taxon>
        <taxon>Fungi</taxon>
        <taxon>Dikarya</taxon>
        <taxon>Ascomycota</taxon>
        <taxon>Pezizomycotina</taxon>
        <taxon>Eurotiomycetes</taxon>
        <taxon>Eurotiomycetidae</taxon>
        <taxon>Eurotiales</taxon>
        <taxon>Aspergillaceae</taxon>
        <taxon>Penicillium</taxon>
    </lineage>
</organism>
<feature type="region of interest" description="Disordered" evidence="1">
    <location>
        <begin position="21"/>
        <end position="45"/>
    </location>
</feature>
<protein>
    <submittedName>
        <fullName evidence="2">Uncharacterized protein</fullName>
    </submittedName>
</protein>
<evidence type="ECO:0000256" key="1">
    <source>
        <dbReference type="SAM" id="MobiDB-lite"/>
    </source>
</evidence>
<dbReference type="RefSeq" id="XP_058331664.1">
    <property type="nucleotide sequence ID" value="XM_058472661.1"/>
</dbReference>
<sequence>MDSCCQLPIWARVRPPIRRCDSGGWGGTNVKDHHTRDSKGSCRIGPAALDKTTYQHSAAEIQRRYGPQGMAMFENPDRHTPF</sequence>
<reference evidence="2" key="2">
    <citation type="journal article" date="2023" name="IMA Fungus">
        <title>Comparative genomic study of the Penicillium genus elucidates a diverse pangenome and 15 lateral gene transfer events.</title>
        <authorList>
            <person name="Petersen C."/>
            <person name="Sorensen T."/>
            <person name="Nielsen M.R."/>
            <person name="Sondergaard T.E."/>
            <person name="Sorensen J.L."/>
            <person name="Fitzpatrick D.A."/>
            <person name="Frisvad J.C."/>
            <person name="Nielsen K.L."/>
        </authorList>
    </citation>
    <scope>NUCLEOTIDE SEQUENCE</scope>
    <source>
        <strain evidence="2">IBT 19713</strain>
    </source>
</reference>
<comment type="caution">
    <text evidence="2">The sequence shown here is derived from an EMBL/GenBank/DDBJ whole genome shotgun (WGS) entry which is preliminary data.</text>
</comment>
<dbReference type="EMBL" id="JAPQKS010000003">
    <property type="protein sequence ID" value="KAJ5238745.1"/>
    <property type="molecule type" value="Genomic_DNA"/>
</dbReference>
<dbReference type="Proteomes" id="UP001150941">
    <property type="component" value="Unassembled WGS sequence"/>
</dbReference>
<evidence type="ECO:0000313" key="3">
    <source>
        <dbReference type="Proteomes" id="UP001150941"/>
    </source>
</evidence>
<feature type="compositionally biased region" description="Basic and acidic residues" evidence="1">
    <location>
        <begin position="30"/>
        <end position="40"/>
    </location>
</feature>
<name>A0A9W9P6I9_9EURO</name>
<reference evidence="2" key="1">
    <citation type="submission" date="2022-11" db="EMBL/GenBank/DDBJ databases">
        <authorList>
            <person name="Petersen C."/>
        </authorList>
    </citation>
    <scope>NUCLEOTIDE SEQUENCE</scope>
    <source>
        <strain evidence="2">IBT 19713</strain>
    </source>
</reference>
<dbReference type="AlphaFoldDB" id="A0A9W9P6I9"/>
<proteinExistence type="predicted"/>
<accession>A0A9W9P6I9</accession>
<gene>
    <name evidence="2" type="ORF">N7468_003364</name>
</gene>
<keyword evidence="3" id="KW-1185">Reference proteome</keyword>
<dbReference type="GeneID" id="83199964"/>
<evidence type="ECO:0000313" key="2">
    <source>
        <dbReference type="EMBL" id="KAJ5238745.1"/>
    </source>
</evidence>